<dbReference type="GO" id="GO:0005524">
    <property type="term" value="F:ATP binding"/>
    <property type="evidence" value="ECO:0007669"/>
    <property type="project" value="UniProtKB-KW"/>
</dbReference>
<feature type="domain" description="ABC transporter" evidence="3">
    <location>
        <begin position="12"/>
        <end position="233"/>
    </location>
</feature>
<dbReference type="PANTHER" id="PTHR43038">
    <property type="entry name" value="ATP-BINDING CASSETTE, SUB-FAMILY H, MEMBER 1"/>
    <property type="match status" value="1"/>
</dbReference>
<evidence type="ECO:0000256" key="1">
    <source>
        <dbReference type="ARBA" id="ARBA00022741"/>
    </source>
</evidence>
<protein>
    <submittedName>
        <fullName evidence="4">ATP-binding cassette domain-containing protein</fullName>
    </submittedName>
</protein>
<dbReference type="PROSITE" id="PS50893">
    <property type="entry name" value="ABC_TRANSPORTER_2"/>
    <property type="match status" value="1"/>
</dbReference>
<keyword evidence="5" id="KW-1185">Reference proteome</keyword>
<gene>
    <name evidence="4" type="ORF">GDS87_14315</name>
</gene>
<evidence type="ECO:0000313" key="4">
    <source>
        <dbReference type="EMBL" id="QGG52044.1"/>
    </source>
</evidence>
<keyword evidence="1" id="KW-0547">Nucleotide-binding</keyword>
<dbReference type="Pfam" id="PF00005">
    <property type="entry name" value="ABC_tran"/>
    <property type="match status" value="1"/>
</dbReference>
<dbReference type="InterPro" id="IPR003439">
    <property type="entry name" value="ABC_transporter-like_ATP-bd"/>
</dbReference>
<reference evidence="4 5" key="1">
    <citation type="submission" date="2019-11" db="EMBL/GenBank/DDBJ databases">
        <title>Whole Genome Sequencing and Comparative Genomic Analyses of Lysinibacillus pakistanensis LZH-9, a Halotolerant Strain with Excellent COD Removal Capability.</title>
        <authorList>
            <person name="Zhou H."/>
        </authorList>
    </citation>
    <scope>NUCLEOTIDE SEQUENCE [LARGE SCALE GENOMIC DNA]</scope>
    <source>
        <strain evidence="4 5">LZH-9</strain>
    </source>
</reference>
<proteinExistence type="predicted"/>
<name>A0ABX6DB58_9BACI</name>
<dbReference type="InterPro" id="IPR027417">
    <property type="entry name" value="P-loop_NTPase"/>
</dbReference>
<accession>A0ABX6DB58</accession>
<dbReference type="PANTHER" id="PTHR43038:SF3">
    <property type="entry name" value="ABC TRANSPORTER G FAMILY MEMBER 20 ISOFORM X1"/>
    <property type="match status" value="1"/>
</dbReference>
<evidence type="ECO:0000259" key="3">
    <source>
        <dbReference type="PROSITE" id="PS50893"/>
    </source>
</evidence>
<evidence type="ECO:0000256" key="2">
    <source>
        <dbReference type="ARBA" id="ARBA00022840"/>
    </source>
</evidence>
<keyword evidence="2 4" id="KW-0067">ATP-binding</keyword>
<dbReference type="Proteomes" id="UP000373269">
    <property type="component" value="Chromosome"/>
</dbReference>
<organism evidence="4 5">
    <name type="scientific">Lysinibacillus pakistanensis</name>
    <dbReference type="NCBI Taxonomy" id="759811"/>
    <lineage>
        <taxon>Bacteria</taxon>
        <taxon>Bacillati</taxon>
        <taxon>Bacillota</taxon>
        <taxon>Bacilli</taxon>
        <taxon>Bacillales</taxon>
        <taxon>Bacillaceae</taxon>
        <taxon>Lysinibacillus</taxon>
    </lineage>
</organism>
<dbReference type="SMART" id="SM00382">
    <property type="entry name" value="AAA"/>
    <property type="match status" value="1"/>
</dbReference>
<dbReference type="EMBL" id="CP045835">
    <property type="protein sequence ID" value="QGG52044.1"/>
    <property type="molecule type" value="Genomic_DNA"/>
</dbReference>
<evidence type="ECO:0000313" key="5">
    <source>
        <dbReference type="Proteomes" id="UP000373269"/>
    </source>
</evidence>
<dbReference type="Gene3D" id="3.40.50.300">
    <property type="entry name" value="P-loop containing nucleotide triphosphate hydrolases"/>
    <property type="match status" value="1"/>
</dbReference>
<sequence length="249" mass="27993">MKYKKGGYILELIVKDIVKKFNGVNVLDGVSTTFKWGNCYLLLGQNGAGKSTFSKCIAGDLKSDEGSMQIHGSSVNVHEQVALQYQFFSSYQHLKIREVIALFATLTNNRIDLGELYEILGLSTYDHILMKNASGGQRKAVSIYLSFLLNKPILILDEPFADLDLTKKKQLMFYLQQEISQRNKLLIIISHEVAGLEPLFDYIVILKEGKIIENATQDELYHKYTDARLPGIEGLYYEVTGQILGGKTG</sequence>
<dbReference type="InterPro" id="IPR003593">
    <property type="entry name" value="AAA+_ATPase"/>
</dbReference>
<dbReference type="SUPFAM" id="SSF52540">
    <property type="entry name" value="P-loop containing nucleoside triphosphate hydrolases"/>
    <property type="match status" value="1"/>
</dbReference>